<dbReference type="Gene3D" id="3.40.50.720">
    <property type="entry name" value="NAD(P)-binding Rossmann-like Domain"/>
    <property type="match status" value="1"/>
</dbReference>
<dbReference type="SUPFAM" id="SSF51735">
    <property type="entry name" value="NAD(P)-binding Rossmann-fold domains"/>
    <property type="match status" value="1"/>
</dbReference>
<proteinExistence type="inferred from homology"/>
<evidence type="ECO:0000313" key="8">
    <source>
        <dbReference type="EMBL" id="KNA91298.1"/>
    </source>
</evidence>
<comment type="cofactor">
    <cofactor evidence="6">
        <name>Zn(2+)</name>
        <dbReference type="ChEBI" id="CHEBI:29105"/>
    </cofactor>
</comment>
<dbReference type="SUPFAM" id="SSF50129">
    <property type="entry name" value="GroES-like"/>
    <property type="match status" value="1"/>
</dbReference>
<evidence type="ECO:0000256" key="5">
    <source>
        <dbReference type="ARBA" id="ARBA00023027"/>
    </source>
</evidence>
<dbReference type="PANTHER" id="PTHR43880:SF12">
    <property type="entry name" value="ALCOHOL DEHYDROGENASE CLASS-3"/>
    <property type="match status" value="1"/>
</dbReference>
<keyword evidence="3 6" id="KW-0862">Zinc</keyword>
<dbReference type="PROSITE" id="PS00059">
    <property type="entry name" value="ADH_ZINC"/>
    <property type="match status" value="1"/>
</dbReference>
<dbReference type="EMBL" id="LDTZ01000017">
    <property type="protein sequence ID" value="KNA91298.1"/>
    <property type="molecule type" value="Genomic_DNA"/>
</dbReference>
<keyword evidence="5" id="KW-0520">NAD</keyword>
<evidence type="ECO:0000256" key="6">
    <source>
        <dbReference type="RuleBase" id="RU361277"/>
    </source>
</evidence>
<gene>
    <name evidence="8" type="ORF">ABW18_12725</name>
</gene>
<evidence type="ECO:0000256" key="3">
    <source>
        <dbReference type="ARBA" id="ARBA00022833"/>
    </source>
</evidence>
<dbReference type="InterPro" id="IPR002328">
    <property type="entry name" value="ADH_Zn_CS"/>
</dbReference>
<dbReference type="Gene3D" id="3.90.180.10">
    <property type="entry name" value="Medium-chain alcohol dehydrogenases, catalytic domain"/>
    <property type="match status" value="1"/>
</dbReference>
<dbReference type="InterPro" id="IPR011032">
    <property type="entry name" value="GroES-like_sf"/>
</dbReference>
<keyword evidence="4" id="KW-0560">Oxidoreductase</keyword>
<evidence type="ECO:0000256" key="4">
    <source>
        <dbReference type="ARBA" id="ARBA00023002"/>
    </source>
</evidence>
<organism evidence="8 9">
    <name type="scientific">Gordonia jacobaea</name>
    <dbReference type="NCBI Taxonomy" id="122202"/>
    <lineage>
        <taxon>Bacteria</taxon>
        <taxon>Bacillati</taxon>
        <taxon>Actinomycetota</taxon>
        <taxon>Actinomycetes</taxon>
        <taxon>Mycobacteriales</taxon>
        <taxon>Gordoniaceae</taxon>
        <taxon>Gordonia</taxon>
    </lineage>
</organism>
<dbReference type="PANTHER" id="PTHR43880">
    <property type="entry name" value="ALCOHOL DEHYDROGENASE"/>
    <property type="match status" value="1"/>
</dbReference>
<dbReference type="InterPro" id="IPR036291">
    <property type="entry name" value="NAD(P)-bd_dom_sf"/>
</dbReference>
<dbReference type="Pfam" id="PF00107">
    <property type="entry name" value="ADH_zinc_N"/>
    <property type="match status" value="1"/>
</dbReference>
<feature type="domain" description="Enoyl reductase (ER)" evidence="7">
    <location>
        <begin position="3"/>
        <end position="356"/>
    </location>
</feature>
<evidence type="ECO:0000256" key="1">
    <source>
        <dbReference type="ARBA" id="ARBA00008072"/>
    </source>
</evidence>
<dbReference type="Pfam" id="PF08240">
    <property type="entry name" value="ADH_N"/>
    <property type="match status" value="1"/>
</dbReference>
<comment type="similarity">
    <text evidence="1 6">Belongs to the zinc-containing alcohol dehydrogenase family.</text>
</comment>
<evidence type="ECO:0000313" key="9">
    <source>
        <dbReference type="Proteomes" id="UP000037247"/>
    </source>
</evidence>
<dbReference type="Proteomes" id="UP000037247">
    <property type="component" value="Unassembled WGS sequence"/>
</dbReference>
<evidence type="ECO:0000259" key="7">
    <source>
        <dbReference type="SMART" id="SM00829"/>
    </source>
</evidence>
<evidence type="ECO:0000256" key="2">
    <source>
        <dbReference type="ARBA" id="ARBA00022723"/>
    </source>
</evidence>
<accession>A0ABR5ICI3</accession>
<dbReference type="InterPro" id="IPR013154">
    <property type="entry name" value="ADH-like_N"/>
</dbReference>
<name>A0ABR5ICI3_9ACTN</name>
<keyword evidence="9" id="KW-1185">Reference proteome</keyword>
<dbReference type="InterPro" id="IPR020843">
    <property type="entry name" value="ER"/>
</dbReference>
<keyword evidence="2 6" id="KW-0479">Metal-binding</keyword>
<comment type="caution">
    <text evidence="8">The sequence shown here is derived from an EMBL/GenBank/DDBJ whole genome shotgun (WGS) entry which is preliminary data.</text>
</comment>
<protein>
    <recommendedName>
        <fullName evidence="7">Enoyl reductase (ER) domain-containing protein</fullName>
    </recommendedName>
</protein>
<reference evidence="8 9" key="1">
    <citation type="submission" date="2015-05" db="EMBL/GenBank/DDBJ databases">
        <title>Draft genome sequence of the bacterium Gordonia jacobaea a new member of the Gordonia genus.</title>
        <authorList>
            <person name="Jimenez-Galisteo G."/>
            <person name="Dominguez A."/>
            <person name="Munoz E."/>
            <person name="Vinas M."/>
        </authorList>
    </citation>
    <scope>NUCLEOTIDE SEQUENCE [LARGE SCALE GENOMIC DNA]</scope>
    <source>
        <strain evidence="9">mv1</strain>
    </source>
</reference>
<dbReference type="SMART" id="SM00829">
    <property type="entry name" value="PKS_ER"/>
    <property type="match status" value="1"/>
</dbReference>
<dbReference type="InterPro" id="IPR013149">
    <property type="entry name" value="ADH-like_C"/>
</dbReference>
<sequence length="358" mass="36822">MRGAGEPLTVEPLALRGVARGEVAVDIKAVGVCHSDLHLVAGDWPVDEPLVGGHEASGIVTEVGDGVDDVQVGDHVVLSWFVACRRCRNCLSGKAWLCTNTNAVANRLPDGSTATTTLDDEPVWPFLGLGAFAERVVVPAAAAVVVPDELPFEIGALIGCSVTTGIGAVTSTAKVPYGASAVVFGCGGIGQSIILGLQLAGADPIIAIDLDPRRRAQAENLGATATLDGSDPNLVATVQEMTEGGADYVFEAIGRTSTIEQCPPMLRAGGVAVLAGMTAIGARASIDPFDLADQGKSILGCNYGSSVPAVDFPRIARLYLSGRLPLDALIGRTRPLGEVNTALEDLRAATGLRTVLIP</sequence>